<dbReference type="Proteomes" id="UP000321525">
    <property type="component" value="Unassembled WGS sequence"/>
</dbReference>
<dbReference type="RefSeq" id="WP_146800330.1">
    <property type="nucleotide sequence ID" value="NZ_VOLP01000023.1"/>
</dbReference>
<dbReference type="InterPro" id="IPR009297">
    <property type="entry name" value="DUF952"/>
</dbReference>
<protein>
    <submittedName>
        <fullName evidence="2">DUF952 domain-containing protein</fullName>
    </submittedName>
</protein>
<evidence type="ECO:0000313" key="2">
    <source>
        <dbReference type="EMBL" id="TWX64986.1"/>
    </source>
</evidence>
<dbReference type="EMBL" id="VOLR01000024">
    <property type="protein sequence ID" value="TWX56142.1"/>
    <property type="molecule type" value="Genomic_DNA"/>
</dbReference>
<evidence type="ECO:0000313" key="4">
    <source>
        <dbReference type="Proteomes" id="UP000321917"/>
    </source>
</evidence>
<reference evidence="2 4" key="1">
    <citation type="submission" date="2019-07" db="EMBL/GenBank/DDBJ databases">
        <title>Genomes of sea-ice associated Colwellia species.</title>
        <authorList>
            <person name="Bowman J.P."/>
        </authorList>
    </citation>
    <scope>NUCLEOTIDE SEQUENCE [LARGE SCALE GENOMIC DNA]</scope>
    <source>
        <strain evidence="1 3">ACAM 607</strain>
        <strain evidence="2 4">IC036</strain>
    </source>
</reference>
<dbReference type="AlphaFoldDB" id="A0A5C6Q7S1"/>
<organism evidence="2 4">
    <name type="scientific">Colwellia hornerae</name>
    <dbReference type="NCBI Taxonomy" id="89402"/>
    <lineage>
        <taxon>Bacteria</taxon>
        <taxon>Pseudomonadati</taxon>
        <taxon>Pseudomonadota</taxon>
        <taxon>Gammaproteobacteria</taxon>
        <taxon>Alteromonadales</taxon>
        <taxon>Colwelliaceae</taxon>
        <taxon>Colwellia</taxon>
    </lineage>
</organism>
<dbReference type="PANTHER" id="PTHR34129">
    <property type="entry name" value="BLR1139 PROTEIN"/>
    <property type="match status" value="1"/>
</dbReference>
<proteinExistence type="predicted"/>
<accession>A0A5C6Q7S1</accession>
<gene>
    <name evidence="1" type="ORF">ESZ26_15290</name>
    <name evidence="2" type="ORF">ESZ27_13365</name>
</gene>
<name>A0A5C6Q7S1_9GAMM</name>
<evidence type="ECO:0000313" key="1">
    <source>
        <dbReference type="EMBL" id="TWX56142.1"/>
    </source>
</evidence>
<dbReference type="EMBL" id="VOLQ01000027">
    <property type="protein sequence ID" value="TWX64986.1"/>
    <property type="molecule type" value="Genomic_DNA"/>
</dbReference>
<evidence type="ECO:0000313" key="3">
    <source>
        <dbReference type="Proteomes" id="UP000321525"/>
    </source>
</evidence>
<dbReference type="Pfam" id="PF06108">
    <property type="entry name" value="DUF952"/>
    <property type="match status" value="1"/>
</dbReference>
<dbReference type="Proteomes" id="UP000321917">
    <property type="component" value="Unassembled WGS sequence"/>
</dbReference>
<dbReference type="SUPFAM" id="SSF56399">
    <property type="entry name" value="ADP-ribosylation"/>
    <property type="match status" value="1"/>
</dbReference>
<dbReference type="PANTHER" id="PTHR34129:SF1">
    <property type="entry name" value="DUF952 DOMAIN-CONTAINING PROTEIN"/>
    <property type="match status" value="1"/>
</dbReference>
<keyword evidence="3" id="KW-1185">Reference proteome</keyword>
<sequence length="203" mass="23035">MGFKIANNSILRSDDYAELVRGKTYPFERKGHQHLADNVPLWLTGTDWTARAEISIISQSIENNNIKGIFRVDYLYAKDEQRVLTNTFIRMYGGLSDPAIYLLSSNAEYQQALSEGKLTRDSLTSEGFIHATPKSQLNRLANKYYKDKEQPLILSVDKELVIPEIKWEPASGGLYPHIYGPLNINAVTEVEKISLNEDGNFHL</sequence>
<comment type="caution">
    <text evidence="2">The sequence shown here is derived from an EMBL/GenBank/DDBJ whole genome shotgun (WGS) entry which is preliminary data.</text>
</comment>
<dbReference type="Gene3D" id="3.20.170.20">
    <property type="entry name" value="Protein of unknown function DUF952"/>
    <property type="match status" value="1"/>
</dbReference>
<dbReference type="OrthoDB" id="9798288at2"/>